<comment type="caution">
    <text evidence="1">The sequence shown here is derived from an EMBL/GenBank/DDBJ whole genome shotgun (WGS) entry which is preliminary data.</text>
</comment>
<evidence type="ECO:0000313" key="2">
    <source>
        <dbReference type="Proteomes" id="UP000266861"/>
    </source>
</evidence>
<accession>A0A397JKY5</accession>
<protein>
    <submittedName>
        <fullName evidence="1">Uncharacterized protein</fullName>
    </submittedName>
</protein>
<sequence length="197" mass="23658">MKEVHLIEIQERNLHLMDDYVTALQMILNVVHLQNIIALMVTVWPDNIIPATLDIYAFLFRSGSFEEYIETIFRIWTFVLRWKRHNYNKAPLAFLLDILYWQDTNHPFVEVIKLFLVHFNDYFVKNMHSKICTHTFANSTAENIIKQAYIINEQGCEKLKNTFEKMTQYLYKLSILELLTEKTVLFLLDYFHKLFIN</sequence>
<dbReference type="EMBL" id="PQFF01000056">
    <property type="protein sequence ID" value="RHZ85834.1"/>
    <property type="molecule type" value="Genomic_DNA"/>
</dbReference>
<dbReference type="OrthoDB" id="2419535at2759"/>
<organism evidence="1 2">
    <name type="scientific">Diversispora epigaea</name>
    <dbReference type="NCBI Taxonomy" id="1348612"/>
    <lineage>
        <taxon>Eukaryota</taxon>
        <taxon>Fungi</taxon>
        <taxon>Fungi incertae sedis</taxon>
        <taxon>Mucoromycota</taxon>
        <taxon>Glomeromycotina</taxon>
        <taxon>Glomeromycetes</taxon>
        <taxon>Diversisporales</taxon>
        <taxon>Diversisporaceae</taxon>
        <taxon>Diversispora</taxon>
    </lineage>
</organism>
<gene>
    <name evidence="1" type="ORF">Glove_59g62</name>
</gene>
<dbReference type="AlphaFoldDB" id="A0A397JKY5"/>
<name>A0A397JKY5_9GLOM</name>
<evidence type="ECO:0000313" key="1">
    <source>
        <dbReference type="EMBL" id="RHZ85834.1"/>
    </source>
</evidence>
<keyword evidence="2" id="KW-1185">Reference proteome</keyword>
<reference evidence="1 2" key="1">
    <citation type="submission" date="2018-08" db="EMBL/GenBank/DDBJ databases">
        <title>Genome and evolution of the arbuscular mycorrhizal fungus Diversispora epigaea (formerly Glomus versiforme) and its bacterial endosymbionts.</title>
        <authorList>
            <person name="Sun X."/>
            <person name="Fei Z."/>
            <person name="Harrison M."/>
        </authorList>
    </citation>
    <scope>NUCLEOTIDE SEQUENCE [LARGE SCALE GENOMIC DNA]</scope>
    <source>
        <strain evidence="1 2">IT104</strain>
    </source>
</reference>
<proteinExistence type="predicted"/>
<dbReference type="Proteomes" id="UP000266861">
    <property type="component" value="Unassembled WGS sequence"/>
</dbReference>